<proteinExistence type="predicted"/>
<dbReference type="EMBL" id="ML213648">
    <property type="protein sequence ID" value="TFK33437.1"/>
    <property type="molecule type" value="Genomic_DNA"/>
</dbReference>
<dbReference type="InterPro" id="IPR032675">
    <property type="entry name" value="LRR_dom_sf"/>
</dbReference>
<dbReference type="OrthoDB" id="2909371at2759"/>
<evidence type="ECO:0000313" key="1">
    <source>
        <dbReference type="EMBL" id="TFK33437.1"/>
    </source>
</evidence>
<name>A0A5C3LLM6_9AGAR</name>
<dbReference type="Proteomes" id="UP000308652">
    <property type="component" value="Unassembled WGS sequence"/>
</dbReference>
<sequence length="422" mass="48345">MSTTVLTPVMSHISRVPVEHLSSIFIMCDAERHDEMPDLKWAPLCLLLVCSEWKRIALRTAALWNHLHVDFYDSALKKHTSLINTWISRSGNLPLALSFNMSSVKISSEPLMALLGLTWRLKVLRLRLNEGQRTFLYILQMRQMPLLESMELCINESRLLTWANTGGIDLNHFCPALRALLLRQGAYFYILDAPWSQLSTLRIPYEELEFTDAYNLMKKCSSLVECSLFIAPSHDLMDFGGSGPLILLPLLQILSIRSYGENTGDFLQHFTLPSLKSLYLEPELIDCPKYDHQFPVKLYQFQQQSGAHLEDLSLDGFDLTHEAFFDFLAINPSLSYLRVFGCKIFMEEFCKTMLVSPDSTTNILPNMVVLDIQFFEQSTKDHQLLDVLESRFKPQNSSSHVGVPVKKLKNVSVQLRDDMEDD</sequence>
<dbReference type="SUPFAM" id="SSF52047">
    <property type="entry name" value="RNI-like"/>
    <property type="match status" value="1"/>
</dbReference>
<reference evidence="1 2" key="1">
    <citation type="journal article" date="2019" name="Nat. Ecol. Evol.">
        <title>Megaphylogeny resolves global patterns of mushroom evolution.</title>
        <authorList>
            <person name="Varga T."/>
            <person name="Krizsan K."/>
            <person name="Foldi C."/>
            <person name="Dima B."/>
            <person name="Sanchez-Garcia M."/>
            <person name="Sanchez-Ramirez S."/>
            <person name="Szollosi G.J."/>
            <person name="Szarkandi J.G."/>
            <person name="Papp V."/>
            <person name="Albert L."/>
            <person name="Andreopoulos W."/>
            <person name="Angelini C."/>
            <person name="Antonin V."/>
            <person name="Barry K.W."/>
            <person name="Bougher N.L."/>
            <person name="Buchanan P."/>
            <person name="Buyck B."/>
            <person name="Bense V."/>
            <person name="Catcheside P."/>
            <person name="Chovatia M."/>
            <person name="Cooper J."/>
            <person name="Damon W."/>
            <person name="Desjardin D."/>
            <person name="Finy P."/>
            <person name="Geml J."/>
            <person name="Haridas S."/>
            <person name="Hughes K."/>
            <person name="Justo A."/>
            <person name="Karasinski D."/>
            <person name="Kautmanova I."/>
            <person name="Kiss B."/>
            <person name="Kocsube S."/>
            <person name="Kotiranta H."/>
            <person name="LaButti K.M."/>
            <person name="Lechner B.E."/>
            <person name="Liimatainen K."/>
            <person name="Lipzen A."/>
            <person name="Lukacs Z."/>
            <person name="Mihaltcheva S."/>
            <person name="Morgado L.N."/>
            <person name="Niskanen T."/>
            <person name="Noordeloos M.E."/>
            <person name="Ohm R.A."/>
            <person name="Ortiz-Santana B."/>
            <person name="Ovrebo C."/>
            <person name="Racz N."/>
            <person name="Riley R."/>
            <person name="Savchenko A."/>
            <person name="Shiryaev A."/>
            <person name="Soop K."/>
            <person name="Spirin V."/>
            <person name="Szebenyi C."/>
            <person name="Tomsovsky M."/>
            <person name="Tulloss R.E."/>
            <person name="Uehling J."/>
            <person name="Grigoriev I.V."/>
            <person name="Vagvolgyi C."/>
            <person name="Papp T."/>
            <person name="Martin F.M."/>
            <person name="Miettinen O."/>
            <person name="Hibbett D.S."/>
            <person name="Nagy L.G."/>
        </authorList>
    </citation>
    <scope>NUCLEOTIDE SEQUENCE [LARGE SCALE GENOMIC DNA]</scope>
    <source>
        <strain evidence="1 2">CBS 166.37</strain>
    </source>
</reference>
<dbReference type="AlphaFoldDB" id="A0A5C3LLM6"/>
<feature type="non-terminal residue" evidence="1">
    <location>
        <position position="422"/>
    </location>
</feature>
<organism evidence="1 2">
    <name type="scientific">Crucibulum laeve</name>
    <dbReference type="NCBI Taxonomy" id="68775"/>
    <lineage>
        <taxon>Eukaryota</taxon>
        <taxon>Fungi</taxon>
        <taxon>Dikarya</taxon>
        <taxon>Basidiomycota</taxon>
        <taxon>Agaricomycotina</taxon>
        <taxon>Agaricomycetes</taxon>
        <taxon>Agaricomycetidae</taxon>
        <taxon>Agaricales</taxon>
        <taxon>Agaricineae</taxon>
        <taxon>Nidulariaceae</taxon>
        <taxon>Crucibulum</taxon>
    </lineage>
</organism>
<protein>
    <submittedName>
        <fullName evidence="1">Uncharacterized protein</fullName>
    </submittedName>
</protein>
<gene>
    <name evidence="1" type="ORF">BDQ12DRAFT_738757</name>
</gene>
<evidence type="ECO:0000313" key="2">
    <source>
        <dbReference type="Proteomes" id="UP000308652"/>
    </source>
</evidence>
<keyword evidence="2" id="KW-1185">Reference proteome</keyword>
<accession>A0A5C3LLM6</accession>
<dbReference type="Gene3D" id="3.80.10.10">
    <property type="entry name" value="Ribonuclease Inhibitor"/>
    <property type="match status" value="1"/>
</dbReference>